<dbReference type="Proteomes" id="UP000007150">
    <property type="component" value="Chromosome 2"/>
</dbReference>
<feature type="transmembrane region" description="Helical" evidence="4">
    <location>
        <begin position="12"/>
        <end position="30"/>
    </location>
</feature>
<dbReference type="PANTHER" id="PTHR32303:SF4">
    <property type="entry name" value="QUINOPROTEIN GLUCOSE DEHYDROGENASE"/>
    <property type="match status" value="1"/>
</dbReference>
<evidence type="ECO:0000256" key="4">
    <source>
        <dbReference type="SAM" id="Phobius"/>
    </source>
</evidence>
<dbReference type="NCBIfam" id="TIGR03074">
    <property type="entry name" value="PQQ_membr_DH"/>
    <property type="match status" value="1"/>
</dbReference>
<feature type="transmembrane region" description="Helical" evidence="4">
    <location>
        <begin position="42"/>
        <end position="59"/>
    </location>
</feature>
<dbReference type="STRING" id="690566.Sphch_3312"/>
<sequence>MERVEASKASLLWFRLYSGFMAICGLALLYGGFDLLLLGGSPYYVAAGLALIGTAALLWQARWSGAITYMAFLLLTVMWAFWESGPNIWGLLPRLAFFTVLAIPVLVWAWRSRLRGTAPSRWHPTLLAAAALAIIAGLALHYATGMALTDPAFDRGTGFVQAAAFDPATTARSGDWRSYGNDAGGSRFSPLAQLTPANVNRLTTAWTFRTGPGADGKFGNLEVTPLKVGKTLYACTSYSDVIALDAETGQQQWRWRSNVDRKGFPYSNCRGVAYYQVPNATGICSQRIVHTTADLRLIALDAASGRPCPDFGEKGSTSLATGMGKFDNGYYFVSSAPTLVRGKIVVGGWVADGQYWGEPSGVIRAFDARTGEFSWAFDIGRPDKASAPTGDETYTKSTPNSWAPMSADEALGLVYAPTGNSVPDYYGGNRRPFDDQYSTSVVALDAATGRPRWSFQTVHHDLWDYDVPAQPTLVDLPGPHGLRKALIQATKRGQLFVLDRTNGKPIFTVAERAVPQGGIVPGERLSRTQPYSIGMPSLAGTPPVERTMWGITPFDQLMCRVAFHKLRYEGEFTPPGLKANLLNPGAGGGMSWGGISIDLDRKLIISNTNRMSTITRMIPRTEADRMGLKPMSNGAHGNIAGTVTQANTPYAAEVRPFFGPLAMPCEEPPYGYINAIDLVTQKVVWRKTLGDSRGSGPFSIPTRIPLPMGVPGFGGSLTTRGGLVFIGSTPDSMFRAIDSATGNVVWQTALPAGGNASPMTYLSPESGRQFVVIAAGGHHALEGKKGDYIVAYALPKGSAADGKAGGLAGN</sequence>
<dbReference type="PANTHER" id="PTHR32303">
    <property type="entry name" value="QUINOPROTEIN ALCOHOL DEHYDROGENASE (CYTOCHROME C)"/>
    <property type="match status" value="1"/>
</dbReference>
<dbReference type="InterPro" id="IPR017511">
    <property type="entry name" value="PQQ_mDH"/>
</dbReference>
<keyword evidence="4" id="KW-1133">Transmembrane helix</keyword>
<proteinExistence type="inferred from homology"/>
<dbReference type="GO" id="GO:0008876">
    <property type="term" value="F:quinoprotein glucose dehydrogenase activity"/>
    <property type="evidence" value="ECO:0007669"/>
    <property type="project" value="UniProtKB-EC"/>
</dbReference>
<feature type="transmembrane region" description="Helical" evidence="4">
    <location>
        <begin position="88"/>
        <end position="110"/>
    </location>
</feature>
<evidence type="ECO:0000256" key="1">
    <source>
        <dbReference type="ARBA" id="ARBA00001931"/>
    </source>
</evidence>
<dbReference type="RefSeq" id="WP_013849140.1">
    <property type="nucleotide sequence ID" value="NC_015594.1"/>
</dbReference>
<accession>F6F398</accession>
<evidence type="ECO:0000259" key="5">
    <source>
        <dbReference type="Pfam" id="PF01011"/>
    </source>
</evidence>
<dbReference type="SMART" id="SM00564">
    <property type="entry name" value="PQQ"/>
    <property type="match status" value="4"/>
</dbReference>
<dbReference type="Pfam" id="PF01011">
    <property type="entry name" value="PQQ"/>
    <property type="match status" value="1"/>
</dbReference>
<dbReference type="KEGG" id="sch:Sphch_3312"/>
<gene>
    <name evidence="6" type="ORF">Sphch_3312</name>
</gene>
<dbReference type="HOGENOM" id="CLU_018478_1_0_5"/>
<keyword evidence="4" id="KW-0812">Transmembrane</keyword>
<dbReference type="SUPFAM" id="SSF50998">
    <property type="entry name" value="Quinoprotein alcohol dehydrogenase-like"/>
    <property type="match status" value="1"/>
</dbReference>
<dbReference type="InterPro" id="IPR002372">
    <property type="entry name" value="PQQ_rpt_dom"/>
</dbReference>
<evidence type="ECO:0000256" key="2">
    <source>
        <dbReference type="ARBA" id="ARBA00008156"/>
    </source>
</evidence>
<dbReference type="InterPro" id="IPR011047">
    <property type="entry name" value="Quinoprotein_ADH-like_sf"/>
</dbReference>
<dbReference type="EMBL" id="CP002799">
    <property type="protein sequence ID" value="AEG50910.1"/>
    <property type="molecule type" value="Genomic_DNA"/>
</dbReference>
<evidence type="ECO:0000256" key="3">
    <source>
        <dbReference type="ARBA" id="ARBA00023002"/>
    </source>
</evidence>
<dbReference type="GO" id="GO:0016020">
    <property type="term" value="C:membrane"/>
    <property type="evidence" value="ECO:0007669"/>
    <property type="project" value="InterPro"/>
</dbReference>
<keyword evidence="7" id="KW-1185">Reference proteome</keyword>
<feature type="transmembrane region" description="Helical" evidence="4">
    <location>
        <begin position="66"/>
        <end position="82"/>
    </location>
</feature>
<dbReference type="Gene3D" id="2.140.10.10">
    <property type="entry name" value="Quinoprotein alcohol dehydrogenase-like superfamily"/>
    <property type="match status" value="2"/>
</dbReference>
<keyword evidence="4" id="KW-0472">Membrane</keyword>
<dbReference type="InterPro" id="IPR018391">
    <property type="entry name" value="PQQ_b-propeller_rpt"/>
</dbReference>
<feature type="domain" description="Pyrrolo-quinoline quinone repeat" evidence="5">
    <location>
        <begin position="176"/>
        <end position="771"/>
    </location>
</feature>
<dbReference type="CDD" id="cd10280">
    <property type="entry name" value="PQQ_mGDH"/>
    <property type="match status" value="1"/>
</dbReference>
<comment type="similarity">
    <text evidence="2">Belongs to the bacterial PQQ dehydrogenase family.</text>
</comment>
<comment type="cofactor">
    <cofactor evidence="1">
        <name>pyrroloquinoline quinone</name>
        <dbReference type="ChEBI" id="CHEBI:58442"/>
    </cofactor>
</comment>
<dbReference type="EC" id="1.1.5.2" evidence="6"/>
<evidence type="ECO:0000313" key="7">
    <source>
        <dbReference type="Proteomes" id="UP000007150"/>
    </source>
</evidence>
<name>F6F398_SPHCR</name>
<dbReference type="GO" id="GO:0048038">
    <property type="term" value="F:quinone binding"/>
    <property type="evidence" value="ECO:0007669"/>
    <property type="project" value="InterPro"/>
</dbReference>
<organism evidence="6 7">
    <name type="scientific">Sphingobium chlorophenolicum L-1</name>
    <dbReference type="NCBI Taxonomy" id="690566"/>
    <lineage>
        <taxon>Bacteria</taxon>
        <taxon>Pseudomonadati</taxon>
        <taxon>Pseudomonadota</taxon>
        <taxon>Alphaproteobacteria</taxon>
        <taxon>Sphingomonadales</taxon>
        <taxon>Sphingomonadaceae</taxon>
        <taxon>Sphingobium</taxon>
    </lineage>
</organism>
<dbReference type="AlphaFoldDB" id="F6F398"/>
<protein>
    <submittedName>
        <fullName evidence="6">Membrane-bound PQQ-dependent dehydrogenase, glucose/quinate/shikimate family</fullName>
        <ecNumber evidence="6">1.1.5.2</ecNumber>
    </submittedName>
</protein>
<evidence type="ECO:0000313" key="6">
    <source>
        <dbReference type="EMBL" id="AEG50910.1"/>
    </source>
</evidence>
<reference evidence="6 7" key="1">
    <citation type="submission" date="2011-05" db="EMBL/GenBank/DDBJ databases">
        <title>Complete sequence of chromosome 2 of Sphingobium chlorophenolicum L-1.</title>
        <authorList>
            <consortium name="US DOE Joint Genome Institute"/>
            <person name="Lucas S."/>
            <person name="Han J."/>
            <person name="Lapidus A."/>
            <person name="Cheng J.-F."/>
            <person name="Goodwin L."/>
            <person name="Pitluck S."/>
            <person name="Peters L."/>
            <person name="Daligault H."/>
            <person name="Han C."/>
            <person name="Tapia R."/>
            <person name="Land M."/>
            <person name="Hauser L."/>
            <person name="Kyrpides N."/>
            <person name="Ivanova N."/>
            <person name="Pagani I."/>
            <person name="Turner P."/>
            <person name="Copley S."/>
            <person name="Woyke T."/>
        </authorList>
    </citation>
    <scope>NUCLEOTIDE SEQUENCE [LARGE SCALE GENOMIC DNA]</scope>
    <source>
        <strain evidence="6 7">L-1</strain>
    </source>
</reference>
<keyword evidence="3 6" id="KW-0560">Oxidoreductase</keyword>
<feature type="transmembrane region" description="Helical" evidence="4">
    <location>
        <begin position="122"/>
        <end position="143"/>
    </location>
</feature>